<organism evidence="6 7">
    <name type="scientific">Smittium simulii</name>
    <dbReference type="NCBI Taxonomy" id="133385"/>
    <lineage>
        <taxon>Eukaryota</taxon>
        <taxon>Fungi</taxon>
        <taxon>Fungi incertae sedis</taxon>
        <taxon>Zoopagomycota</taxon>
        <taxon>Kickxellomycotina</taxon>
        <taxon>Harpellomycetes</taxon>
        <taxon>Harpellales</taxon>
        <taxon>Legeriomycetaceae</taxon>
        <taxon>Smittium</taxon>
    </lineage>
</organism>
<dbReference type="GO" id="GO:0006508">
    <property type="term" value="P:proteolysis"/>
    <property type="evidence" value="ECO:0007669"/>
    <property type="project" value="UniProtKB-KW"/>
</dbReference>
<dbReference type="STRING" id="133385.A0A2T9YTW3"/>
<dbReference type="Gene3D" id="2.40.10.10">
    <property type="entry name" value="Trypsin-like serine proteases"/>
    <property type="match status" value="1"/>
</dbReference>
<evidence type="ECO:0000259" key="5">
    <source>
        <dbReference type="PROSITE" id="PS50240"/>
    </source>
</evidence>
<dbReference type="AlphaFoldDB" id="A0A2T9YTW3"/>
<dbReference type="InterPro" id="IPR033116">
    <property type="entry name" value="TRYPSIN_SER"/>
</dbReference>
<dbReference type="PROSITE" id="PS00135">
    <property type="entry name" value="TRYPSIN_SER"/>
    <property type="match status" value="1"/>
</dbReference>
<keyword evidence="3" id="KW-0720">Serine protease</keyword>
<feature type="signal peptide" evidence="4">
    <location>
        <begin position="1"/>
        <end position="18"/>
    </location>
</feature>
<keyword evidence="3" id="KW-0378">Hydrolase</keyword>
<dbReference type="GO" id="GO:0004252">
    <property type="term" value="F:serine-type endopeptidase activity"/>
    <property type="evidence" value="ECO:0007669"/>
    <property type="project" value="InterPro"/>
</dbReference>
<dbReference type="EMBL" id="MBFR01000048">
    <property type="protein sequence ID" value="PVU95736.1"/>
    <property type="molecule type" value="Genomic_DNA"/>
</dbReference>
<gene>
    <name evidence="6" type="ORF">BB561_001621</name>
</gene>
<evidence type="ECO:0000313" key="7">
    <source>
        <dbReference type="Proteomes" id="UP000245383"/>
    </source>
</evidence>
<name>A0A2T9YTW3_9FUNG</name>
<feature type="domain" description="Peptidase S1" evidence="5">
    <location>
        <begin position="40"/>
        <end position="283"/>
    </location>
</feature>
<dbReference type="PANTHER" id="PTHR24276">
    <property type="entry name" value="POLYSERASE-RELATED"/>
    <property type="match status" value="1"/>
</dbReference>
<dbReference type="CDD" id="cd00190">
    <property type="entry name" value="Tryp_SPc"/>
    <property type="match status" value="1"/>
</dbReference>
<dbReference type="PRINTS" id="PR00722">
    <property type="entry name" value="CHYMOTRYPSIN"/>
</dbReference>
<dbReference type="OrthoDB" id="6380398at2759"/>
<dbReference type="InterPro" id="IPR001254">
    <property type="entry name" value="Trypsin_dom"/>
</dbReference>
<dbReference type="SUPFAM" id="SSF50494">
    <property type="entry name" value="Trypsin-like serine proteases"/>
    <property type="match status" value="1"/>
</dbReference>
<dbReference type="InterPro" id="IPR009003">
    <property type="entry name" value="Peptidase_S1_PA"/>
</dbReference>
<dbReference type="PANTHER" id="PTHR24276:SF98">
    <property type="entry name" value="FI18310P1-RELATED"/>
    <property type="match status" value="1"/>
</dbReference>
<comment type="caution">
    <text evidence="6">The sequence shown here is derived from an EMBL/GenBank/DDBJ whole genome shotgun (WGS) entry which is preliminary data.</text>
</comment>
<accession>A0A2T9YTW3</accession>
<dbReference type="InterPro" id="IPR001314">
    <property type="entry name" value="Peptidase_S1A"/>
</dbReference>
<reference evidence="6 7" key="1">
    <citation type="journal article" date="2018" name="MBio">
        <title>Comparative Genomics Reveals the Core Gene Toolbox for the Fungus-Insect Symbiosis.</title>
        <authorList>
            <person name="Wang Y."/>
            <person name="Stata M."/>
            <person name="Wang W."/>
            <person name="Stajich J.E."/>
            <person name="White M.M."/>
            <person name="Moncalvo J.M."/>
        </authorList>
    </citation>
    <scope>NUCLEOTIDE SEQUENCE [LARGE SCALE GENOMIC DNA]</scope>
    <source>
        <strain evidence="6 7">SWE-8-4</strain>
    </source>
</reference>
<dbReference type="Pfam" id="PF00089">
    <property type="entry name" value="Trypsin"/>
    <property type="match status" value="1"/>
</dbReference>
<evidence type="ECO:0000256" key="2">
    <source>
        <dbReference type="ARBA" id="ARBA00023157"/>
    </source>
</evidence>
<dbReference type="PROSITE" id="PS00134">
    <property type="entry name" value="TRYPSIN_HIS"/>
    <property type="match status" value="1"/>
</dbReference>
<keyword evidence="7" id="KW-1185">Reference proteome</keyword>
<sequence>MILTNLYIAILLPLLTNADNSPEAIDHNNEGGDIKLVTNIIKGEPAQQSDYKFIAQIFYRRDDRVSFKCTGVLITPRLVVTAAHCITDKNRDYVKIQDLRVSVGKVNLINVENFNQMIPLALMGAFNYKNHRQNDLALLNLAEYVYPDEATPIKIYDRRITDDLNVEVAGFGVTVSGSSIPSSILMKTAIDISSSANCSTYNSNWNSNSGPQICQESYSGNDSCQGDSGGPLTTKIDGNMYLVGITNYGTNKDVTSKIVCGENTIAYYSRLGYFASSIADALKVPIGEITI</sequence>
<evidence type="ECO:0000313" key="6">
    <source>
        <dbReference type="EMBL" id="PVU95736.1"/>
    </source>
</evidence>
<dbReference type="PROSITE" id="PS50240">
    <property type="entry name" value="TRYPSIN_DOM"/>
    <property type="match status" value="1"/>
</dbReference>
<dbReference type="InterPro" id="IPR050430">
    <property type="entry name" value="Peptidase_S1"/>
</dbReference>
<keyword evidence="2" id="KW-1015">Disulfide bond</keyword>
<dbReference type="Proteomes" id="UP000245383">
    <property type="component" value="Unassembled WGS sequence"/>
</dbReference>
<keyword evidence="4" id="KW-0732">Signal</keyword>
<keyword evidence="3" id="KW-0645">Protease</keyword>
<protein>
    <recommendedName>
        <fullName evidence="5">Peptidase S1 domain-containing protein</fullName>
    </recommendedName>
</protein>
<proteinExistence type="inferred from homology"/>
<dbReference type="SMART" id="SM00020">
    <property type="entry name" value="Tryp_SPc"/>
    <property type="match status" value="1"/>
</dbReference>
<comment type="similarity">
    <text evidence="1">Belongs to the peptidase S1 family.</text>
</comment>
<feature type="chain" id="PRO_5015507527" description="Peptidase S1 domain-containing protein" evidence="4">
    <location>
        <begin position="19"/>
        <end position="291"/>
    </location>
</feature>
<evidence type="ECO:0000256" key="1">
    <source>
        <dbReference type="ARBA" id="ARBA00007664"/>
    </source>
</evidence>
<evidence type="ECO:0000256" key="3">
    <source>
        <dbReference type="RuleBase" id="RU363034"/>
    </source>
</evidence>
<dbReference type="InterPro" id="IPR043504">
    <property type="entry name" value="Peptidase_S1_PA_chymotrypsin"/>
</dbReference>
<dbReference type="InterPro" id="IPR018114">
    <property type="entry name" value="TRYPSIN_HIS"/>
</dbReference>
<evidence type="ECO:0000256" key="4">
    <source>
        <dbReference type="SAM" id="SignalP"/>
    </source>
</evidence>